<dbReference type="PANTHER" id="PTHR46830:SF1">
    <property type="entry name" value="ALPHA-1,4-N-ACETYLGLUCOSAMINYLTRANSFERASE"/>
    <property type="match status" value="1"/>
</dbReference>
<accession>A0A8S3Z9K0</accession>
<comment type="caution">
    <text evidence="1">The sequence shown here is derived from an EMBL/GenBank/DDBJ whole genome shotgun (WGS) entry which is preliminary data.</text>
</comment>
<evidence type="ECO:0000313" key="2">
    <source>
        <dbReference type="Proteomes" id="UP000678393"/>
    </source>
</evidence>
<gene>
    <name evidence="1" type="ORF">CUNI_LOCUS11805</name>
</gene>
<dbReference type="Proteomes" id="UP000678393">
    <property type="component" value="Unassembled WGS sequence"/>
</dbReference>
<evidence type="ECO:0008006" key="3">
    <source>
        <dbReference type="Google" id="ProtNLM"/>
    </source>
</evidence>
<dbReference type="EMBL" id="CAJHNH020002302">
    <property type="protein sequence ID" value="CAG5126247.1"/>
    <property type="molecule type" value="Genomic_DNA"/>
</dbReference>
<dbReference type="Pfam" id="PF04488">
    <property type="entry name" value="Gly_transf_sug"/>
    <property type="match status" value="1"/>
</dbReference>
<dbReference type="AlphaFoldDB" id="A0A8S3Z9K0"/>
<name>A0A8S3Z9K0_9EUPU</name>
<proteinExistence type="predicted"/>
<organism evidence="1 2">
    <name type="scientific">Candidula unifasciata</name>
    <dbReference type="NCBI Taxonomy" id="100452"/>
    <lineage>
        <taxon>Eukaryota</taxon>
        <taxon>Metazoa</taxon>
        <taxon>Spiralia</taxon>
        <taxon>Lophotrochozoa</taxon>
        <taxon>Mollusca</taxon>
        <taxon>Gastropoda</taxon>
        <taxon>Heterobranchia</taxon>
        <taxon>Euthyneura</taxon>
        <taxon>Panpulmonata</taxon>
        <taxon>Eupulmonata</taxon>
        <taxon>Stylommatophora</taxon>
        <taxon>Helicina</taxon>
        <taxon>Helicoidea</taxon>
        <taxon>Geomitridae</taxon>
        <taxon>Candidula</taxon>
    </lineage>
</organism>
<reference evidence="1" key="1">
    <citation type="submission" date="2021-04" db="EMBL/GenBank/DDBJ databases">
        <authorList>
            <consortium name="Molecular Ecology Group"/>
        </authorList>
    </citation>
    <scope>NUCLEOTIDE SEQUENCE</scope>
</reference>
<keyword evidence="2" id="KW-1185">Reference proteome</keyword>
<dbReference type="SUPFAM" id="SSF53448">
    <property type="entry name" value="Nucleotide-diphospho-sugar transferases"/>
    <property type="match status" value="1"/>
</dbReference>
<evidence type="ECO:0000313" key="1">
    <source>
        <dbReference type="EMBL" id="CAG5126247.1"/>
    </source>
</evidence>
<dbReference type="InterPro" id="IPR029044">
    <property type="entry name" value="Nucleotide-diphossugar_trans"/>
</dbReference>
<dbReference type="Gene3D" id="3.90.550.20">
    <property type="match status" value="1"/>
</dbReference>
<dbReference type="OrthoDB" id="6150660at2759"/>
<feature type="non-terminal residue" evidence="1">
    <location>
        <position position="1"/>
    </location>
</feature>
<dbReference type="PANTHER" id="PTHR46830">
    <property type="entry name" value="TRANSFERASE, PUTATIVE-RELATED"/>
    <property type="match status" value="1"/>
</dbReference>
<sequence length="398" mass="46456">QIFFRRFCMVYDFFLTMGFCFYLTVSNRSHNNTSEPFNKSRVIFYLPRCFRSIENLAKNVSETRERLQIRCNQSQAVVVTDVANKSVGVFSLNWNDNLECLKSFVSTNCYTRKKQVVPNVVHYVSFGRRVFKAESFISVLSAVRFQQPCAILFHGPDPPYGPYWVLLQSLVPNLIHVKMAEPTTIFGKAFGFVQHKSDIVRLEVLNALGGIYLDNDQILVRDVWELQNESFVMSHENRNNLANSMMLARPGAAFIDLWYKQYRYYNPKKWGYHSTVIPWVLARQNTSLIKIVGNRFVNPDLTYILRVFKEHYNISTNYGIHLYTRFYPKIPLNLPDVITWNSTLGEVWRTVLYGKPSMYMCPESPTTVETTSRYDTELYVKRTLENSFVWKAIDVCVP</sequence>
<protein>
    <recommendedName>
        <fullName evidence="3">Glycosyltransferase</fullName>
    </recommendedName>
</protein>
<dbReference type="InterPro" id="IPR007577">
    <property type="entry name" value="GlycoTrfase_DXD_sugar-bd_CS"/>
</dbReference>